<comment type="caution">
    <text evidence="7">The sequence shown here is derived from an EMBL/GenBank/DDBJ whole genome shotgun (WGS) entry which is preliminary data.</text>
</comment>
<feature type="region of interest" description="Disordered" evidence="4">
    <location>
        <begin position="425"/>
        <end position="453"/>
    </location>
</feature>
<dbReference type="PANTHER" id="PTHR11360">
    <property type="entry name" value="MONOCARBOXYLATE TRANSPORTER"/>
    <property type="match status" value="1"/>
</dbReference>
<dbReference type="EMBL" id="JBEWLY010000019">
    <property type="protein sequence ID" value="MET1756163.1"/>
    <property type="molecule type" value="Genomic_DNA"/>
</dbReference>
<feature type="domain" description="Major facilitator superfamily (MFS) profile" evidence="6">
    <location>
        <begin position="22"/>
        <end position="417"/>
    </location>
</feature>
<dbReference type="InterPro" id="IPR036259">
    <property type="entry name" value="MFS_trans_sf"/>
</dbReference>
<evidence type="ECO:0000256" key="3">
    <source>
        <dbReference type="ARBA" id="ARBA00023136"/>
    </source>
</evidence>
<feature type="transmembrane region" description="Helical" evidence="5">
    <location>
        <begin position="391"/>
        <end position="409"/>
    </location>
</feature>
<gene>
    <name evidence="7" type="ORF">ABVV53_11960</name>
</gene>
<feature type="transmembrane region" description="Helical" evidence="5">
    <location>
        <begin position="302"/>
        <end position="321"/>
    </location>
</feature>
<evidence type="ECO:0000313" key="8">
    <source>
        <dbReference type="Proteomes" id="UP001548713"/>
    </source>
</evidence>
<feature type="transmembrane region" description="Helical" evidence="5">
    <location>
        <begin position="56"/>
        <end position="76"/>
    </location>
</feature>
<sequence>MTGDDPLGVDTIPRKFIAGWRQVAICFVLLSASGMVASTYSLIAVPLYREFAPSRMVLMLSMTAMAAVSAVLMLMLGNLFDRFSVRKLMVLGGFCLAAGYASISFTTSFNQVLVIFAVLMSLSNVLIGPLASTVLLSRWFERKRGRAIGVAIAGISAGGFLFPLIIQGFLDAYQWREALRLLSLVIAVLTIPAALLVVDRPADRGLHPDGMAEPSEQARAEMASTPISARTILTDPAFWMIAAAVATVTSGMKGMITNLAPLALDAGIPASDAAYLISIFAGSSFVAKMLFATFADKLGPRALMFASLGGFAVGLACLTQAHLGFGAIALGVAIVGLAGGLMVPTESYLAPRVFGQRAVGRAMGLLSGTILIALLSTPPLFGFIFDVTGSYTAIFWTFSGLAVAALFMIPAIRLHPKQRDVVPLQRETPEESSLAASKLVSGDESTSVQAHQVPRRCWYAREDRE</sequence>
<feature type="transmembrane region" description="Helical" evidence="5">
    <location>
        <begin position="237"/>
        <end position="261"/>
    </location>
</feature>
<evidence type="ECO:0000256" key="2">
    <source>
        <dbReference type="ARBA" id="ARBA00022989"/>
    </source>
</evidence>
<dbReference type="Proteomes" id="UP001548713">
    <property type="component" value="Unassembled WGS sequence"/>
</dbReference>
<dbReference type="PANTHER" id="PTHR11360:SF284">
    <property type="entry name" value="EG:103B4.3 PROTEIN-RELATED"/>
    <property type="match status" value="1"/>
</dbReference>
<proteinExistence type="predicted"/>
<feature type="transmembrane region" description="Helical" evidence="5">
    <location>
        <begin position="23"/>
        <end position="44"/>
    </location>
</feature>
<dbReference type="Pfam" id="PF07690">
    <property type="entry name" value="MFS_1"/>
    <property type="match status" value="1"/>
</dbReference>
<keyword evidence="8" id="KW-1185">Reference proteome</keyword>
<evidence type="ECO:0000259" key="6">
    <source>
        <dbReference type="PROSITE" id="PS50850"/>
    </source>
</evidence>
<keyword evidence="2 5" id="KW-1133">Transmembrane helix</keyword>
<feature type="transmembrane region" description="Helical" evidence="5">
    <location>
        <begin position="362"/>
        <end position="385"/>
    </location>
</feature>
<dbReference type="PROSITE" id="PS50850">
    <property type="entry name" value="MFS"/>
    <property type="match status" value="1"/>
</dbReference>
<name>A0ABV2D2Z3_9SPHN</name>
<evidence type="ECO:0000256" key="4">
    <source>
        <dbReference type="SAM" id="MobiDB-lite"/>
    </source>
</evidence>
<dbReference type="InterPro" id="IPR050327">
    <property type="entry name" value="Proton-linked_MCT"/>
</dbReference>
<dbReference type="Gene3D" id="1.20.1250.20">
    <property type="entry name" value="MFS general substrate transporter like domains"/>
    <property type="match status" value="2"/>
</dbReference>
<organism evidence="7 8">
    <name type="scientific">Novosphingobium kalidii</name>
    <dbReference type="NCBI Taxonomy" id="3230299"/>
    <lineage>
        <taxon>Bacteria</taxon>
        <taxon>Pseudomonadati</taxon>
        <taxon>Pseudomonadota</taxon>
        <taxon>Alphaproteobacteria</taxon>
        <taxon>Sphingomonadales</taxon>
        <taxon>Sphingomonadaceae</taxon>
        <taxon>Novosphingobium</taxon>
    </lineage>
</organism>
<dbReference type="InterPro" id="IPR011701">
    <property type="entry name" value="MFS"/>
</dbReference>
<feature type="transmembrane region" description="Helical" evidence="5">
    <location>
        <begin position="112"/>
        <end position="136"/>
    </location>
</feature>
<dbReference type="SUPFAM" id="SSF103473">
    <property type="entry name" value="MFS general substrate transporter"/>
    <property type="match status" value="1"/>
</dbReference>
<feature type="transmembrane region" description="Helical" evidence="5">
    <location>
        <begin position="327"/>
        <end position="350"/>
    </location>
</feature>
<accession>A0ABV2D2Z3</accession>
<dbReference type="RefSeq" id="WP_353984654.1">
    <property type="nucleotide sequence ID" value="NZ_JBEWLY010000019.1"/>
</dbReference>
<dbReference type="InterPro" id="IPR020846">
    <property type="entry name" value="MFS_dom"/>
</dbReference>
<dbReference type="CDD" id="cd17355">
    <property type="entry name" value="MFS_YcxA_like"/>
    <property type="match status" value="1"/>
</dbReference>
<feature type="transmembrane region" description="Helical" evidence="5">
    <location>
        <begin position="178"/>
        <end position="198"/>
    </location>
</feature>
<evidence type="ECO:0000256" key="5">
    <source>
        <dbReference type="SAM" id="Phobius"/>
    </source>
</evidence>
<protein>
    <submittedName>
        <fullName evidence="7">MFS transporter</fullName>
    </submittedName>
</protein>
<reference evidence="7 8" key="1">
    <citation type="submission" date="2024-07" db="EMBL/GenBank/DDBJ databases">
        <title>Novosphingobium kalidii RD2P27.</title>
        <authorList>
            <person name="Sun J.-Q."/>
        </authorList>
    </citation>
    <scope>NUCLEOTIDE SEQUENCE [LARGE SCALE GENOMIC DNA]</scope>
    <source>
        <strain evidence="7 8">RD2P27</strain>
    </source>
</reference>
<feature type="transmembrane region" description="Helical" evidence="5">
    <location>
        <begin position="273"/>
        <end position="295"/>
    </location>
</feature>
<evidence type="ECO:0000256" key="1">
    <source>
        <dbReference type="ARBA" id="ARBA00022692"/>
    </source>
</evidence>
<keyword evidence="1 5" id="KW-0812">Transmembrane</keyword>
<feature type="transmembrane region" description="Helical" evidence="5">
    <location>
        <begin position="148"/>
        <end position="166"/>
    </location>
</feature>
<keyword evidence="3 5" id="KW-0472">Membrane</keyword>
<evidence type="ECO:0000313" key="7">
    <source>
        <dbReference type="EMBL" id="MET1756163.1"/>
    </source>
</evidence>
<feature type="transmembrane region" description="Helical" evidence="5">
    <location>
        <begin position="88"/>
        <end position="106"/>
    </location>
</feature>